<keyword evidence="1" id="KW-0808">Transferase</keyword>
<comment type="similarity">
    <text evidence="3">Belongs to the acetyltransferase family. RimJ subfamily.</text>
</comment>
<evidence type="ECO:0000256" key="1">
    <source>
        <dbReference type="ARBA" id="ARBA00022679"/>
    </source>
</evidence>
<evidence type="ECO:0000313" key="6">
    <source>
        <dbReference type="Proteomes" id="UP001057998"/>
    </source>
</evidence>
<dbReference type="EMBL" id="CP101509">
    <property type="protein sequence ID" value="UTV30669.1"/>
    <property type="molecule type" value="Genomic_DNA"/>
</dbReference>
<sequence>MDYSRLQQGLPCLFDDTITIQLIRQSDLAEIIDMLSNPKVYQYLFFAPAPTEVYEGFFAPIIENTRDAIAREQWPEHPTFILRDQNNQFMGMLGITRVMMLTGNFEVGYQLPEHAWRRGIATRGCQLMTQIAFEQLAAHKVCADCYGNNIGSARVLIKNGFTEEGRQVGYYQVGQGFDDRVLFGMTRAQFAARQGA</sequence>
<dbReference type="RefSeq" id="WP_255392034.1">
    <property type="nucleotide sequence ID" value="NZ_CP101509.1"/>
</dbReference>
<dbReference type="PANTHER" id="PTHR43792">
    <property type="entry name" value="GNAT FAMILY, PUTATIVE (AFU_ORTHOLOGUE AFUA_3G00765)-RELATED-RELATED"/>
    <property type="match status" value="1"/>
</dbReference>
<evidence type="ECO:0000259" key="4">
    <source>
        <dbReference type="PROSITE" id="PS51186"/>
    </source>
</evidence>
<evidence type="ECO:0000256" key="3">
    <source>
        <dbReference type="ARBA" id="ARBA00038502"/>
    </source>
</evidence>
<proteinExistence type="inferred from homology"/>
<dbReference type="PROSITE" id="PS51186">
    <property type="entry name" value="GNAT"/>
    <property type="match status" value="1"/>
</dbReference>
<dbReference type="PANTHER" id="PTHR43792:SF8">
    <property type="entry name" value="[RIBOSOMAL PROTEIN US5]-ALANINE N-ACETYLTRANSFERASE"/>
    <property type="match status" value="1"/>
</dbReference>
<dbReference type="InterPro" id="IPR016181">
    <property type="entry name" value="Acyl_CoA_acyltransferase"/>
</dbReference>
<dbReference type="InterPro" id="IPR000182">
    <property type="entry name" value="GNAT_dom"/>
</dbReference>
<dbReference type="SUPFAM" id="SSF55729">
    <property type="entry name" value="Acyl-CoA N-acyltransferases (Nat)"/>
    <property type="match status" value="1"/>
</dbReference>
<name>A0ABY5GPT2_9GAMM</name>
<accession>A0ABY5GPT2</accession>
<dbReference type="Pfam" id="PF13302">
    <property type="entry name" value="Acetyltransf_3"/>
    <property type="match status" value="1"/>
</dbReference>
<feature type="domain" description="N-acetyltransferase" evidence="4">
    <location>
        <begin position="18"/>
        <end position="188"/>
    </location>
</feature>
<dbReference type="InterPro" id="IPR051531">
    <property type="entry name" value="N-acetyltransferase"/>
</dbReference>
<dbReference type="Gene3D" id="3.40.630.30">
    <property type="match status" value="1"/>
</dbReference>
<protein>
    <submittedName>
        <fullName evidence="5">GNAT family N-acetyltransferase</fullName>
    </submittedName>
</protein>
<keyword evidence="2" id="KW-0012">Acyltransferase</keyword>
<evidence type="ECO:0000256" key="2">
    <source>
        <dbReference type="ARBA" id="ARBA00023315"/>
    </source>
</evidence>
<organism evidence="5 6">
    <name type="scientific">Photobacterium atrarenae</name>
    <dbReference type="NCBI Taxonomy" id="865757"/>
    <lineage>
        <taxon>Bacteria</taxon>
        <taxon>Pseudomonadati</taxon>
        <taxon>Pseudomonadota</taxon>
        <taxon>Gammaproteobacteria</taxon>
        <taxon>Vibrionales</taxon>
        <taxon>Vibrionaceae</taxon>
        <taxon>Photobacterium</taxon>
    </lineage>
</organism>
<keyword evidence="6" id="KW-1185">Reference proteome</keyword>
<reference evidence="5" key="1">
    <citation type="submission" date="2022-07" db="EMBL/GenBank/DDBJ databases">
        <title>Genome sequencing of Photobacterium atrarenae GJH2-4.</title>
        <authorList>
            <person name="Park S.-J."/>
        </authorList>
    </citation>
    <scope>NUCLEOTIDE SEQUENCE</scope>
    <source>
        <strain evidence="5">GJH2-4</strain>
    </source>
</reference>
<evidence type="ECO:0000313" key="5">
    <source>
        <dbReference type="EMBL" id="UTV30669.1"/>
    </source>
</evidence>
<dbReference type="Proteomes" id="UP001057998">
    <property type="component" value="Chromosome 2"/>
</dbReference>
<gene>
    <name evidence="5" type="ORF">NNL38_19085</name>
</gene>